<proteinExistence type="predicted"/>
<keyword evidence="1" id="KW-0175">Coiled coil</keyword>
<dbReference type="Proteomes" id="UP000241238">
    <property type="component" value="Chromosome"/>
</dbReference>
<accession>A0ABN5JLK4</accession>
<reference evidence="4" key="1">
    <citation type="journal article" date="2018" name="MSphere">
        <title>Fusobacterium Genomics Using MinION and Illumina Sequencing Enables Genome Completion and Correction.</title>
        <authorList>
            <person name="Todd S.M."/>
            <person name="Settlage R.E."/>
            <person name="Lahmers K.K."/>
            <person name="Slade D.J."/>
        </authorList>
    </citation>
    <scope>NUCLEOTIDE SEQUENCE [LARGE SCALE GENOMIC DNA]</scope>
    <source>
        <strain evidence="4">ATCC 27725</strain>
    </source>
</reference>
<feature type="signal peptide" evidence="2">
    <location>
        <begin position="1"/>
        <end position="22"/>
    </location>
</feature>
<feature type="coiled-coil region" evidence="1">
    <location>
        <begin position="26"/>
        <end position="78"/>
    </location>
</feature>
<sequence length="132" mass="15095">MKIKTTMLLGAALLLVSSVSLAAPAAAGVDSRFSQLEAELKMLEQKENERFKEEEQIAKSAQNNLNVLTNLKNKCEERINYMTTMEGRSIYSNEMKNLLKQYQGFLGEIDKQSKVEERKIFEFNQLKSLRAE</sequence>
<dbReference type="InterPro" id="IPR053716">
    <property type="entry name" value="Flag_assembly_chemotaxis_eff"/>
</dbReference>
<evidence type="ECO:0000256" key="1">
    <source>
        <dbReference type="SAM" id="Coils"/>
    </source>
</evidence>
<feature type="chain" id="PRO_5046531113" description="Adhesion protein FadA" evidence="2">
    <location>
        <begin position="23"/>
        <end position="132"/>
    </location>
</feature>
<evidence type="ECO:0000313" key="3">
    <source>
        <dbReference type="EMBL" id="AVQ32244.1"/>
    </source>
</evidence>
<dbReference type="RefSeq" id="WP_005950434.1">
    <property type="nucleotide sequence ID" value="NZ_CP028103.1"/>
</dbReference>
<organism evidence="3 4">
    <name type="scientific">Fusobacterium varium ATCC 27725</name>
    <dbReference type="NCBI Taxonomy" id="469618"/>
    <lineage>
        <taxon>Bacteria</taxon>
        <taxon>Fusobacteriati</taxon>
        <taxon>Fusobacteriota</taxon>
        <taxon>Fusobacteriia</taxon>
        <taxon>Fusobacteriales</taxon>
        <taxon>Fusobacteriaceae</taxon>
        <taxon>Fusobacterium</taxon>
    </lineage>
</organism>
<dbReference type="InterPro" id="IPR018543">
    <property type="entry name" value="Adhesion_FadA"/>
</dbReference>
<protein>
    <recommendedName>
        <fullName evidence="5">Adhesion protein FadA</fullName>
    </recommendedName>
</protein>
<dbReference type="Pfam" id="PF09403">
    <property type="entry name" value="FadA"/>
    <property type="match status" value="1"/>
</dbReference>
<dbReference type="GeneID" id="77469074"/>
<dbReference type="Gene3D" id="1.10.287.1700">
    <property type="match status" value="1"/>
</dbReference>
<evidence type="ECO:0000313" key="4">
    <source>
        <dbReference type="Proteomes" id="UP000241238"/>
    </source>
</evidence>
<keyword evidence="4" id="KW-1185">Reference proteome</keyword>
<dbReference type="EMBL" id="CP028103">
    <property type="protein sequence ID" value="AVQ32244.1"/>
    <property type="molecule type" value="Genomic_DNA"/>
</dbReference>
<evidence type="ECO:0008006" key="5">
    <source>
        <dbReference type="Google" id="ProtNLM"/>
    </source>
</evidence>
<evidence type="ECO:0000256" key="2">
    <source>
        <dbReference type="SAM" id="SignalP"/>
    </source>
</evidence>
<gene>
    <name evidence="3" type="ORF">C4N18_13795</name>
</gene>
<keyword evidence="2" id="KW-0732">Signal</keyword>
<name>A0ABN5JLK4_FUSVA</name>